<evidence type="ECO:0000313" key="1">
    <source>
        <dbReference type="EMBL" id="KZM96580.1"/>
    </source>
</evidence>
<dbReference type="Gramene" id="KZM96580">
    <property type="protein sequence ID" value="KZM96580"/>
    <property type="gene ID" value="DCAR_016058"/>
</dbReference>
<dbReference type="AlphaFoldDB" id="A0A162A7J4"/>
<proteinExistence type="predicted"/>
<dbReference type="Proteomes" id="UP000077755">
    <property type="component" value="Chromosome 4"/>
</dbReference>
<dbReference type="EMBL" id="CP093346">
    <property type="protein sequence ID" value="WOG95241.1"/>
    <property type="molecule type" value="Genomic_DNA"/>
</dbReference>
<keyword evidence="3" id="KW-1185">Reference proteome</keyword>
<evidence type="ECO:0000313" key="3">
    <source>
        <dbReference type="Proteomes" id="UP000077755"/>
    </source>
</evidence>
<dbReference type="EMBL" id="LNRQ01000004">
    <property type="protein sequence ID" value="KZM96580.1"/>
    <property type="molecule type" value="Genomic_DNA"/>
</dbReference>
<reference evidence="2" key="2">
    <citation type="submission" date="2022-03" db="EMBL/GenBank/DDBJ databases">
        <title>Draft title - Genomic analysis of global carrot germplasm unveils the trajectory of domestication and the origin of high carotenoid orange carrot.</title>
        <authorList>
            <person name="Iorizzo M."/>
            <person name="Ellison S."/>
            <person name="Senalik D."/>
            <person name="Macko-Podgorni A."/>
            <person name="Grzebelus D."/>
            <person name="Bostan H."/>
            <person name="Rolling W."/>
            <person name="Curaba J."/>
            <person name="Simon P."/>
        </authorList>
    </citation>
    <scope>NUCLEOTIDE SEQUENCE</scope>
    <source>
        <tissue evidence="2">Leaf</tissue>
    </source>
</reference>
<reference evidence="1" key="1">
    <citation type="journal article" date="2016" name="Nat. Genet.">
        <title>A high-quality carrot genome assembly provides new insights into carotenoid accumulation and asterid genome evolution.</title>
        <authorList>
            <person name="Iorizzo M."/>
            <person name="Ellison S."/>
            <person name="Senalik D."/>
            <person name="Zeng P."/>
            <person name="Satapoomin P."/>
            <person name="Huang J."/>
            <person name="Bowman M."/>
            <person name="Iovene M."/>
            <person name="Sanseverino W."/>
            <person name="Cavagnaro P."/>
            <person name="Yildiz M."/>
            <person name="Macko-Podgorni A."/>
            <person name="Moranska E."/>
            <person name="Grzebelus E."/>
            <person name="Grzebelus D."/>
            <person name="Ashrafi H."/>
            <person name="Zheng Z."/>
            <person name="Cheng S."/>
            <person name="Spooner D."/>
            <person name="Van Deynze A."/>
            <person name="Simon P."/>
        </authorList>
    </citation>
    <scope>NUCLEOTIDE SEQUENCE [LARGE SCALE GENOMIC DNA]</scope>
    <source>
        <tissue evidence="1">Leaf</tissue>
    </source>
</reference>
<gene>
    <name evidence="1" type="ORF">DCAR_016058</name>
    <name evidence="2" type="ORF">DCAR_0414549</name>
</gene>
<organism evidence="1">
    <name type="scientific">Daucus carota subsp. sativus</name>
    <name type="common">Carrot</name>
    <dbReference type="NCBI Taxonomy" id="79200"/>
    <lineage>
        <taxon>Eukaryota</taxon>
        <taxon>Viridiplantae</taxon>
        <taxon>Streptophyta</taxon>
        <taxon>Embryophyta</taxon>
        <taxon>Tracheophyta</taxon>
        <taxon>Spermatophyta</taxon>
        <taxon>Magnoliopsida</taxon>
        <taxon>eudicotyledons</taxon>
        <taxon>Gunneridae</taxon>
        <taxon>Pentapetalae</taxon>
        <taxon>asterids</taxon>
        <taxon>campanulids</taxon>
        <taxon>Apiales</taxon>
        <taxon>Apiaceae</taxon>
        <taxon>Apioideae</taxon>
        <taxon>Scandiceae</taxon>
        <taxon>Daucinae</taxon>
        <taxon>Daucus</taxon>
        <taxon>Daucus sect. Daucus</taxon>
    </lineage>
</organism>
<accession>A0A162A7J4</accession>
<sequence length="118" mass="13390">MRLRFRESRIDWKTLLLRTISEMVIDASNDINLLPYPKLTPRADFPVQFKAATKWLNILVDADAGLADCLSPDAIECLLNFLEEIDNRKDLDIAIQVLVREEDVDAPSLWSCVDAGES</sequence>
<name>A0A162A7J4_DAUCS</name>
<protein>
    <submittedName>
        <fullName evidence="1">Uncharacterized protein</fullName>
    </submittedName>
</protein>
<evidence type="ECO:0000313" key="2">
    <source>
        <dbReference type="EMBL" id="WOG95241.1"/>
    </source>
</evidence>